<dbReference type="InterPro" id="IPR023198">
    <property type="entry name" value="PGP-like_dom2"/>
</dbReference>
<reference evidence="4" key="1">
    <citation type="submission" date="2020-02" db="EMBL/GenBank/DDBJ databases">
        <authorList>
            <person name="Meier V. D."/>
        </authorList>
    </citation>
    <scope>NUCLEOTIDE SEQUENCE</scope>
    <source>
        <strain evidence="4">AVDCRST_MAG29</strain>
    </source>
</reference>
<dbReference type="InterPro" id="IPR023214">
    <property type="entry name" value="HAD_sf"/>
</dbReference>
<dbReference type="AlphaFoldDB" id="A0A6J4M194"/>
<dbReference type="NCBIfam" id="TIGR01428">
    <property type="entry name" value="HAD_type_II"/>
    <property type="match status" value="1"/>
</dbReference>
<feature type="region of interest" description="Disordered" evidence="3">
    <location>
        <begin position="1"/>
        <end position="32"/>
    </location>
</feature>
<accession>A0A6J4M194</accession>
<proteinExistence type="inferred from homology"/>
<dbReference type="Pfam" id="PF00702">
    <property type="entry name" value="Hydrolase"/>
    <property type="match status" value="1"/>
</dbReference>
<evidence type="ECO:0000256" key="1">
    <source>
        <dbReference type="ARBA" id="ARBA00008106"/>
    </source>
</evidence>
<feature type="compositionally biased region" description="Basic and acidic residues" evidence="3">
    <location>
        <begin position="14"/>
        <end position="29"/>
    </location>
</feature>
<dbReference type="EC" id="3.1.3.-" evidence="4"/>
<organism evidence="4">
    <name type="scientific">uncultured Nocardioidaceae bacterium</name>
    <dbReference type="NCBI Taxonomy" id="253824"/>
    <lineage>
        <taxon>Bacteria</taxon>
        <taxon>Bacillati</taxon>
        <taxon>Actinomycetota</taxon>
        <taxon>Actinomycetes</taxon>
        <taxon>Propionibacteriales</taxon>
        <taxon>Nocardioidaceae</taxon>
        <taxon>environmental samples</taxon>
    </lineage>
</organism>
<dbReference type="InterPro" id="IPR006439">
    <property type="entry name" value="HAD-SF_hydro_IA"/>
</dbReference>
<dbReference type="Gene3D" id="1.10.150.240">
    <property type="entry name" value="Putative phosphatase, domain 2"/>
    <property type="match status" value="1"/>
</dbReference>
<sequence>MAERPLVTGALDVPAEHHQGEHVSADRPPHSGPLTAPKVVFFDVNETLSDLSSMGTYFERVGAPSHLAGMWFAALLRDGFALAATGRMVAFADIAAAGLRTLFAGVALDRSVEDAVSEVMSGFHELDVHADVPAGIPLLAELELRLVTLSNGSASVAEALLGRAGVRQHFDRLLSVEAAGVWKPSAQAYSYGLVSCAVDPAEALLVAVHPWDIDGAARAGLSTAWLNRAGLPYPGYFTSPTMELGSLPELAVQLR</sequence>
<dbReference type="PANTHER" id="PTHR43316:SF3">
    <property type="entry name" value="HALOACID DEHALOGENASE, TYPE II (AFU_ORTHOLOGUE AFUA_2G07750)-RELATED"/>
    <property type="match status" value="1"/>
</dbReference>
<dbReference type="InterPro" id="IPR051540">
    <property type="entry name" value="S-2-haloacid_dehalogenase"/>
</dbReference>
<keyword evidence="2 4" id="KW-0378">Hydrolase</keyword>
<dbReference type="PANTHER" id="PTHR43316">
    <property type="entry name" value="HYDROLASE, HALOACID DELAHOGENASE-RELATED"/>
    <property type="match status" value="1"/>
</dbReference>
<dbReference type="NCBIfam" id="TIGR01493">
    <property type="entry name" value="HAD-SF-IA-v2"/>
    <property type="match status" value="1"/>
</dbReference>
<evidence type="ECO:0000313" key="4">
    <source>
        <dbReference type="EMBL" id="CAA9347394.1"/>
    </source>
</evidence>
<name>A0A6J4M194_9ACTN</name>
<dbReference type="EMBL" id="CADCUG010000122">
    <property type="protein sequence ID" value="CAA9347394.1"/>
    <property type="molecule type" value="Genomic_DNA"/>
</dbReference>
<evidence type="ECO:0000256" key="3">
    <source>
        <dbReference type="SAM" id="MobiDB-lite"/>
    </source>
</evidence>
<dbReference type="InterPro" id="IPR006328">
    <property type="entry name" value="2-HAD"/>
</dbReference>
<dbReference type="Gene3D" id="3.40.50.1000">
    <property type="entry name" value="HAD superfamily/HAD-like"/>
    <property type="match status" value="1"/>
</dbReference>
<evidence type="ECO:0000256" key="2">
    <source>
        <dbReference type="ARBA" id="ARBA00022801"/>
    </source>
</evidence>
<dbReference type="GO" id="GO:0019120">
    <property type="term" value="F:hydrolase activity, acting on acid halide bonds, in C-halide compounds"/>
    <property type="evidence" value="ECO:0007669"/>
    <property type="project" value="InterPro"/>
</dbReference>
<comment type="similarity">
    <text evidence="1">Belongs to the HAD-like hydrolase superfamily. S-2-haloalkanoic acid dehalogenase family.</text>
</comment>
<protein>
    <submittedName>
        <fullName evidence="4">FMN hydrolase 5-Amino-6-(5'-phosphoribitylamino)uracil phosphatase</fullName>
        <ecNumber evidence="4">3.1.3.-</ecNumber>
    </submittedName>
</protein>
<gene>
    <name evidence="4" type="ORF">AVDCRST_MAG29-1983</name>
</gene>
<dbReference type="InterPro" id="IPR036412">
    <property type="entry name" value="HAD-like_sf"/>
</dbReference>
<dbReference type="PRINTS" id="PR00413">
    <property type="entry name" value="HADHALOGNASE"/>
</dbReference>
<dbReference type="SUPFAM" id="SSF56784">
    <property type="entry name" value="HAD-like"/>
    <property type="match status" value="1"/>
</dbReference>